<protein>
    <recommendedName>
        <fullName evidence="2">Arf-GAP domain-containing protein</fullName>
    </recommendedName>
</protein>
<reference evidence="3" key="1">
    <citation type="submission" date="2025-08" db="UniProtKB">
        <authorList>
            <consortium name="Ensembl"/>
        </authorList>
    </citation>
    <scope>IDENTIFICATION</scope>
</reference>
<evidence type="ECO:0000256" key="1">
    <source>
        <dbReference type="PROSITE-ProRule" id="PRU00288"/>
    </source>
</evidence>
<dbReference type="PANTHER" id="PTHR45899:SF5">
    <property type="entry name" value="ARF-GAP WITH RHO-GAP DOMAIN, ANK REPEAT AND PH DOMAIN-CONTAINING PROTEIN 1-LIKE"/>
    <property type="match status" value="1"/>
</dbReference>
<dbReference type="Gene3D" id="1.10.220.150">
    <property type="entry name" value="Arf GTPase activating protein"/>
    <property type="match status" value="1"/>
</dbReference>
<keyword evidence="1" id="KW-0863">Zinc-finger</keyword>
<dbReference type="InterPro" id="IPR037278">
    <property type="entry name" value="ARFGAP/RecO"/>
</dbReference>
<organism evidence="3 4">
    <name type="scientific">Paramormyrops kingsleyae</name>
    <dbReference type="NCBI Taxonomy" id="1676925"/>
    <lineage>
        <taxon>Eukaryota</taxon>
        <taxon>Metazoa</taxon>
        <taxon>Chordata</taxon>
        <taxon>Craniata</taxon>
        <taxon>Vertebrata</taxon>
        <taxon>Euteleostomi</taxon>
        <taxon>Actinopterygii</taxon>
        <taxon>Neopterygii</taxon>
        <taxon>Teleostei</taxon>
        <taxon>Osteoglossocephala</taxon>
        <taxon>Osteoglossomorpha</taxon>
        <taxon>Osteoglossiformes</taxon>
        <taxon>Mormyridae</taxon>
        <taxon>Paramormyrops</taxon>
    </lineage>
</organism>
<dbReference type="Proteomes" id="UP000261540">
    <property type="component" value="Unplaced"/>
</dbReference>
<dbReference type="GO" id="GO:0005547">
    <property type="term" value="F:phosphatidylinositol-3,4,5-trisphosphate binding"/>
    <property type="evidence" value="ECO:0007669"/>
    <property type="project" value="TreeGrafter"/>
</dbReference>
<feature type="domain" description="Arf-GAP" evidence="2">
    <location>
        <begin position="10"/>
        <end position="79"/>
    </location>
</feature>
<dbReference type="GO" id="GO:0005737">
    <property type="term" value="C:cytoplasm"/>
    <property type="evidence" value="ECO:0007669"/>
    <property type="project" value="TreeGrafter"/>
</dbReference>
<dbReference type="SUPFAM" id="SSF57863">
    <property type="entry name" value="ArfGap/RecO-like zinc finger"/>
    <property type="match status" value="1"/>
</dbReference>
<dbReference type="InterPro" id="IPR052227">
    <property type="entry name" value="Arf-Rho-GAP_ANK-PH_domain"/>
</dbReference>
<keyword evidence="4" id="KW-1185">Reference proteome</keyword>
<dbReference type="STRING" id="1676925.ENSPKIP00000035742"/>
<dbReference type="GO" id="GO:0005096">
    <property type="term" value="F:GTPase activator activity"/>
    <property type="evidence" value="ECO:0007669"/>
    <property type="project" value="InterPro"/>
</dbReference>
<sequence length="92" mass="9984">RAARPAQHEGAVARRLWVNPANKVCADCGAASPEWASVNLLVVICDACAGQHRSLGINVSKVRSLKMDSKVWTNPLIQMENVALRAVPVLWP</sequence>
<dbReference type="Ensembl" id="ENSPKIT00000016679.1">
    <property type="protein sequence ID" value="ENSPKIP00000035742.1"/>
    <property type="gene ID" value="ENSPKIG00000014566.1"/>
</dbReference>
<evidence type="ECO:0000259" key="2">
    <source>
        <dbReference type="PROSITE" id="PS50115"/>
    </source>
</evidence>
<dbReference type="PANTHER" id="PTHR45899">
    <property type="entry name" value="RHO GTPASE ACTIVATING PROTEIN AT 15B, ISOFORM C"/>
    <property type="match status" value="1"/>
</dbReference>
<dbReference type="GO" id="GO:0008270">
    <property type="term" value="F:zinc ion binding"/>
    <property type="evidence" value="ECO:0007669"/>
    <property type="project" value="UniProtKB-KW"/>
</dbReference>
<keyword evidence="1" id="KW-0479">Metal-binding</keyword>
<accession>A0A3B3SYA2</accession>
<dbReference type="AlphaFoldDB" id="A0A3B3SYA2"/>
<dbReference type="InterPro" id="IPR001164">
    <property type="entry name" value="ArfGAP_dom"/>
</dbReference>
<keyword evidence="1" id="KW-0862">Zinc</keyword>
<evidence type="ECO:0000313" key="4">
    <source>
        <dbReference type="Proteomes" id="UP000261540"/>
    </source>
</evidence>
<dbReference type="PRINTS" id="PR00405">
    <property type="entry name" value="REVINTRACTNG"/>
</dbReference>
<reference evidence="3" key="2">
    <citation type="submission" date="2025-09" db="UniProtKB">
        <authorList>
            <consortium name="Ensembl"/>
        </authorList>
    </citation>
    <scope>IDENTIFICATION</scope>
</reference>
<dbReference type="Pfam" id="PF01412">
    <property type="entry name" value="ArfGap"/>
    <property type="match status" value="1"/>
</dbReference>
<dbReference type="GO" id="GO:0008360">
    <property type="term" value="P:regulation of cell shape"/>
    <property type="evidence" value="ECO:0007669"/>
    <property type="project" value="TreeGrafter"/>
</dbReference>
<dbReference type="InterPro" id="IPR038508">
    <property type="entry name" value="ArfGAP_dom_sf"/>
</dbReference>
<dbReference type="GeneTree" id="ENSGT00940000157424"/>
<dbReference type="SMART" id="SM00105">
    <property type="entry name" value="ArfGap"/>
    <property type="match status" value="1"/>
</dbReference>
<dbReference type="PROSITE" id="PS50115">
    <property type="entry name" value="ARFGAP"/>
    <property type="match status" value="1"/>
</dbReference>
<evidence type="ECO:0000313" key="3">
    <source>
        <dbReference type="Ensembl" id="ENSPKIP00000035742.1"/>
    </source>
</evidence>
<proteinExistence type="predicted"/>
<name>A0A3B3SYA2_9TELE</name>